<dbReference type="Gene3D" id="1.25.40.20">
    <property type="entry name" value="Ankyrin repeat-containing domain"/>
    <property type="match status" value="2"/>
</dbReference>
<dbReference type="PANTHER" id="PTHR24198">
    <property type="entry name" value="ANKYRIN REPEAT AND PROTEIN KINASE DOMAIN-CONTAINING PROTEIN"/>
    <property type="match status" value="1"/>
</dbReference>
<evidence type="ECO:0000256" key="2">
    <source>
        <dbReference type="ARBA" id="ARBA00023043"/>
    </source>
</evidence>
<dbReference type="InterPro" id="IPR002110">
    <property type="entry name" value="Ankyrin_rpt"/>
</dbReference>
<dbReference type="InterPro" id="IPR036770">
    <property type="entry name" value="Ankyrin_rpt-contain_sf"/>
</dbReference>
<dbReference type="PROSITE" id="PS50088">
    <property type="entry name" value="ANK_REPEAT"/>
    <property type="match status" value="2"/>
</dbReference>
<dbReference type="PANTHER" id="PTHR24198:SF165">
    <property type="entry name" value="ANKYRIN REPEAT-CONTAINING PROTEIN-RELATED"/>
    <property type="match status" value="1"/>
</dbReference>
<sequence length="723" mass="85011">MEGICRDLYNKNWPSIKNAIKKDLIDWDYLVDQINGTIHYLAYHAQIDLIKFIDKDTLIEIIDQKNAEGNTICHIAALMNDMEILSLAVSLDESIIYQRNRLGYTPLFYSVINNTLIEEISQNVQIMDHYLNEEYTLLEYYVLKKNMITLNILLENVRLSNHTNHIMFTIIQSENSSEDKINLLELFISKGLSINEMNRDFLSLLIVAIHIDDIKIVKYLLENGADVNYSGPENELNPLSLAILSCNINVIKLLLSHDVNLEISNKYLQTPLHHLFYPDLCTKITTNLKRNILQKASNVNHTDYRMNSILNLIIQNDDWKQYENILEELKLKIYVKNKDGYSPYDYVVRKKIELEKFMHMVYKSYLNQLDSDMDWVDEQDKLIALILENGDDISDFKSLIMDKIRIESYPMIKKKDSLKMIVAQETNMTKFSADMYNYICFLCYILQKYPTIKTPGLPAEQVNGKTIRQMYDEMITDYKSDDENDVIFRSLIRDHINHSPILINHLIIWRNQEKYFFSPYIFQGIQKTLTNYPDTEFIIFKLTIVGAQNLNHANVIIYDIKNKIIERFDPYGSVPFIDSATIDLFLKSFFGDYIPNATYLSPDDVSKGISFQVFSDENNDSNYAVNDPNGFCMAWCIWYIEMRYKNKNIPPHTLVKKTIYQINKSENKFKDYIRNYSNYIDYEKNLILQKSGVPKKMWYIHSLPIDVYKSYLKYIRKICDLVL</sequence>
<accession>A0A6C0CAM3</accession>
<name>A0A6C0CAM3_9ZZZZ</name>
<keyword evidence="2" id="KW-0040">ANK repeat</keyword>
<dbReference type="Pfam" id="PF13637">
    <property type="entry name" value="Ank_4"/>
    <property type="match status" value="1"/>
</dbReference>
<protein>
    <submittedName>
        <fullName evidence="3">Uncharacterized protein</fullName>
    </submittedName>
</protein>
<keyword evidence="1" id="KW-0677">Repeat</keyword>
<organism evidence="3">
    <name type="scientific">viral metagenome</name>
    <dbReference type="NCBI Taxonomy" id="1070528"/>
    <lineage>
        <taxon>unclassified sequences</taxon>
        <taxon>metagenomes</taxon>
        <taxon>organismal metagenomes</taxon>
    </lineage>
</organism>
<reference evidence="3" key="1">
    <citation type="journal article" date="2020" name="Nature">
        <title>Giant virus diversity and host interactions through global metagenomics.</title>
        <authorList>
            <person name="Schulz F."/>
            <person name="Roux S."/>
            <person name="Paez-Espino D."/>
            <person name="Jungbluth S."/>
            <person name="Walsh D.A."/>
            <person name="Denef V.J."/>
            <person name="McMahon K.D."/>
            <person name="Konstantinidis K.T."/>
            <person name="Eloe-Fadrosh E.A."/>
            <person name="Kyrpides N.C."/>
            <person name="Woyke T."/>
        </authorList>
    </citation>
    <scope>NUCLEOTIDE SEQUENCE</scope>
    <source>
        <strain evidence="3">GVMAG-M-3300020192-26</strain>
    </source>
</reference>
<dbReference type="AlphaFoldDB" id="A0A6C0CAM3"/>
<evidence type="ECO:0000313" key="3">
    <source>
        <dbReference type="EMBL" id="QHT00719.1"/>
    </source>
</evidence>
<evidence type="ECO:0000256" key="1">
    <source>
        <dbReference type="ARBA" id="ARBA00022737"/>
    </source>
</evidence>
<dbReference type="PROSITE" id="PS50297">
    <property type="entry name" value="ANK_REP_REGION"/>
    <property type="match status" value="1"/>
</dbReference>
<dbReference type="Pfam" id="PF12796">
    <property type="entry name" value="Ank_2"/>
    <property type="match status" value="1"/>
</dbReference>
<dbReference type="PRINTS" id="PR01415">
    <property type="entry name" value="ANKYRIN"/>
</dbReference>
<dbReference type="EMBL" id="MN739358">
    <property type="protein sequence ID" value="QHT00719.1"/>
    <property type="molecule type" value="Genomic_DNA"/>
</dbReference>
<dbReference type="SUPFAM" id="SSF48403">
    <property type="entry name" value="Ankyrin repeat"/>
    <property type="match status" value="1"/>
</dbReference>
<proteinExistence type="predicted"/>
<dbReference type="SMART" id="SM00248">
    <property type="entry name" value="ANK"/>
    <property type="match status" value="4"/>
</dbReference>